<comment type="caution">
    <text evidence="2">The sequence shown here is derived from an EMBL/GenBank/DDBJ whole genome shotgun (WGS) entry which is preliminary data.</text>
</comment>
<name>X0XP85_9ZZZZ</name>
<evidence type="ECO:0000259" key="1">
    <source>
        <dbReference type="Pfam" id="PF04015"/>
    </source>
</evidence>
<dbReference type="Pfam" id="PF04015">
    <property type="entry name" value="DUF362"/>
    <property type="match status" value="1"/>
</dbReference>
<organism evidence="2">
    <name type="scientific">marine sediment metagenome</name>
    <dbReference type="NCBI Taxonomy" id="412755"/>
    <lineage>
        <taxon>unclassified sequences</taxon>
        <taxon>metagenomes</taxon>
        <taxon>ecological metagenomes</taxon>
    </lineage>
</organism>
<protein>
    <recommendedName>
        <fullName evidence="1">DUF362 domain-containing protein</fullName>
    </recommendedName>
</protein>
<reference evidence="2" key="1">
    <citation type="journal article" date="2014" name="Front. Microbiol.">
        <title>High frequency of phylogenetically diverse reductive dehalogenase-homologous genes in deep subseafloor sedimentary metagenomes.</title>
        <authorList>
            <person name="Kawai M."/>
            <person name="Futagami T."/>
            <person name="Toyoda A."/>
            <person name="Takaki Y."/>
            <person name="Nishi S."/>
            <person name="Hori S."/>
            <person name="Arai W."/>
            <person name="Tsubouchi T."/>
            <person name="Morono Y."/>
            <person name="Uchiyama I."/>
            <person name="Ito T."/>
            <person name="Fujiyama A."/>
            <person name="Inagaki F."/>
            <person name="Takami H."/>
        </authorList>
    </citation>
    <scope>NUCLEOTIDE SEQUENCE</scope>
    <source>
        <strain evidence="2">Expedition CK06-06</strain>
    </source>
</reference>
<gene>
    <name evidence="2" type="ORF">S01H1_74817</name>
</gene>
<dbReference type="EMBL" id="BARS01050074">
    <property type="protein sequence ID" value="GAG44964.1"/>
    <property type="molecule type" value="Genomic_DNA"/>
</dbReference>
<dbReference type="AlphaFoldDB" id="X0XP85"/>
<feature type="domain" description="DUF362" evidence="1">
    <location>
        <begin position="126"/>
        <end position="195"/>
    </location>
</feature>
<sequence>VRHYNEDPNGKLETVVTQLAVMRPLVDYALKAVGPSGEVIIADAPQYDCDVDILLRELRLPEFLRWYRDALGLEVEWRDLRVQFGRHVNGVVIERRDLPGDPEGYVAVDLGDASEFTTLDSPRRARLRGADYDEEVTIRHHSGGRNEYLVSKTVLSADLVINCPKIKTHKKGGVTLSMKNLIGINGDKNWLPHYRSGFTSKGGDEFPRSDAYSRFRHAGTEFARRMLKRGIGGAVFRRIR</sequence>
<feature type="non-terminal residue" evidence="2">
    <location>
        <position position="1"/>
    </location>
</feature>
<feature type="non-terminal residue" evidence="2">
    <location>
        <position position="240"/>
    </location>
</feature>
<evidence type="ECO:0000313" key="2">
    <source>
        <dbReference type="EMBL" id="GAG44964.1"/>
    </source>
</evidence>
<accession>X0XP85</accession>
<proteinExistence type="predicted"/>
<dbReference type="InterPro" id="IPR007160">
    <property type="entry name" value="DUF362"/>
</dbReference>